<protein>
    <recommendedName>
        <fullName evidence="1">AB hydrolase-1 domain-containing protein</fullName>
    </recommendedName>
</protein>
<evidence type="ECO:0000313" key="2">
    <source>
        <dbReference type="EMBL" id="GAA5226510.1"/>
    </source>
</evidence>
<dbReference type="Pfam" id="PF00561">
    <property type="entry name" value="Abhydrolase_1"/>
    <property type="match status" value="1"/>
</dbReference>
<dbReference type="InterPro" id="IPR029058">
    <property type="entry name" value="AB_hydrolase_fold"/>
</dbReference>
<dbReference type="Proteomes" id="UP001501257">
    <property type="component" value="Unassembled WGS sequence"/>
</dbReference>
<organism evidence="2 3">
    <name type="scientific">Paeniglutamicibacter antarcticus</name>
    <dbReference type="NCBI Taxonomy" id="494023"/>
    <lineage>
        <taxon>Bacteria</taxon>
        <taxon>Bacillati</taxon>
        <taxon>Actinomycetota</taxon>
        <taxon>Actinomycetes</taxon>
        <taxon>Micrococcales</taxon>
        <taxon>Micrococcaceae</taxon>
        <taxon>Paeniglutamicibacter</taxon>
    </lineage>
</organism>
<dbReference type="InterPro" id="IPR000073">
    <property type="entry name" value="AB_hydrolase_1"/>
</dbReference>
<evidence type="ECO:0000259" key="1">
    <source>
        <dbReference type="Pfam" id="PF00561"/>
    </source>
</evidence>
<reference evidence="3" key="1">
    <citation type="journal article" date="2019" name="Int. J. Syst. Evol. Microbiol.">
        <title>The Global Catalogue of Microorganisms (GCM) 10K type strain sequencing project: providing services to taxonomists for standard genome sequencing and annotation.</title>
        <authorList>
            <consortium name="The Broad Institute Genomics Platform"/>
            <consortium name="The Broad Institute Genome Sequencing Center for Infectious Disease"/>
            <person name="Wu L."/>
            <person name="Ma J."/>
        </authorList>
    </citation>
    <scope>NUCLEOTIDE SEQUENCE [LARGE SCALE GENOMIC DNA]</scope>
    <source>
        <strain evidence="3">JCM 18952</strain>
    </source>
</reference>
<evidence type="ECO:0000313" key="3">
    <source>
        <dbReference type="Proteomes" id="UP001501257"/>
    </source>
</evidence>
<name>A0ABP9TNE9_9MICC</name>
<dbReference type="SUPFAM" id="SSF53474">
    <property type="entry name" value="alpha/beta-Hydrolases"/>
    <property type="match status" value="1"/>
</dbReference>
<comment type="caution">
    <text evidence="2">The sequence shown here is derived from an EMBL/GenBank/DDBJ whole genome shotgun (WGS) entry which is preliminary data.</text>
</comment>
<sequence length="146" mass="16013">MILVGTPLSLHGRSEFAEVIHRLTDPVTEEWVRNFLSGFPLAHRVPGWFFDDRVREGAAMPAHACKAIFNGLCTAPPPTESGTIDSPTLLLWGARDGAFSIKEQETLAGRIAGAKLKVYPDAGHLVLWEYPERVAQHTTAFLGALH</sequence>
<accession>A0ABP9TNE9</accession>
<dbReference type="EMBL" id="BAABLK010000022">
    <property type="protein sequence ID" value="GAA5226510.1"/>
    <property type="molecule type" value="Genomic_DNA"/>
</dbReference>
<feature type="domain" description="AB hydrolase-1" evidence="1">
    <location>
        <begin position="67"/>
        <end position="129"/>
    </location>
</feature>
<gene>
    <name evidence="2" type="ORF">GCM10025778_10430</name>
</gene>
<proteinExistence type="predicted"/>
<keyword evidence="3" id="KW-1185">Reference proteome</keyword>
<dbReference type="Gene3D" id="3.40.50.1820">
    <property type="entry name" value="alpha/beta hydrolase"/>
    <property type="match status" value="1"/>
</dbReference>